<reference evidence="7" key="1">
    <citation type="submission" date="2016-04" db="EMBL/GenBank/DDBJ databases">
        <title>Draft genome sequence of Paludibacter jiangxiensis strain NM7.</title>
        <authorList>
            <person name="Qiu Y."/>
            <person name="Matsuura N."/>
            <person name="Ohashi A."/>
            <person name="Tourlousse M.D."/>
            <person name="Sekiguchi Y."/>
        </authorList>
    </citation>
    <scope>NUCLEOTIDE SEQUENCE [LARGE SCALE GENOMIC DNA]</scope>
    <source>
        <strain evidence="7">NM7</strain>
    </source>
</reference>
<keyword evidence="7" id="KW-1185">Reference proteome</keyword>
<feature type="transmembrane region" description="Helical" evidence="5">
    <location>
        <begin position="93"/>
        <end position="113"/>
    </location>
</feature>
<dbReference type="PANTHER" id="PTHR30249:SF0">
    <property type="entry name" value="PLASTIDAL GLYCOLATE_GLYCERATE TRANSLOCATOR 1, CHLOROPLASTIC"/>
    <property type="match status" value="1"/>
</dbReference>
<dbReference type="STRING" id="681398.PJIAN_1773"/>
<reference evidence="7" key="2">
    <citation type="journal article" date="2017" name="Genome Announc.">
        <title>Draft genome sequence of Paludibacter jiangxiensis NM7(T), a propionate-producing fermentative bacterium.</title>
        <authorList>
            <person name="Qiu Y.-L."/>
            <person name="Tourlousse D.M."/>
            <person name="Matsuura N."/>
            <person name="Ohashi A."/>
            <person name="Sekiguchi Y."/>
        </authorList>
    </citation>
    <scope>NUCLEOTIDE SEQUENCE [LARGE SCALE GENOMIC DNA]</scope>
    <source>
        <strain evidence="7">NM7</strain>
    </source>
</reference>
<dbReference type="EMBL" id="BDCR01000001">
    <property type="protein sequence ID" value="GAT62181.1"/>
    <property type="molecule type" value="Genomic_DNA"/>
</dbReference>
<evidence type="ECO:0000256" key="5">
    <source>
        <dbReference type="SAM" id="Phobius"/>
    </source>
</evidence>
<keyword evidence="2 5" id="KW-0812">Transmembrane</keyword>
<dbReference type="AlphaFoldDB" id="A0A170YYH2"/>
<keyword evidence="3 5" id="KW-1133">Transmembrane helix</keyword>
<evidence type="ECO:0000256" key="4">
    <source>
        <dbReference type="ARBA" id="ARBA00023136"/>
    </source>
</evidence>
<name>A0A170YYH2_9BACT</name>
<comment type="caution">
    <text evidence="6">The sequence shown here is derived from an EMBL/GenBank/DDBJ whole genome shotgun (WGS) entry which is preliminary data.</text>
</comment>
<evidence type="ECO:0000256" key="3">
    <source>
        <dbReference type="ARBA" id="ARBA00022989"/>
    </source>
</evidence>
<feature type="transmembrane region" description="Helical" evidence="5">
    <location>
        <begin position="209"/>
        <end position="232"/>
    </location>
</feature>
<evidence type="ECO:0000313" key="7">
    <source>
        <dbReference type="Proteomes" id="UP000076586"/>
    </source>
</evidence>
<accession>A0A170YYH2</accession>
<organism evidence="6 7">
    <name type="scientific">Paludibacter jiangxiensis</name>
    <dbReference type="NCBI Taxonomy" id="681398"/>
    <lineage>
        <taxon>Bacteria</taxon>
        <taxon>Pseudomonadati</taxon>
        <taxon>Bacteroidota</taxon>
        <taxon>Bacteroidia</taxon>
        <taxon>Bacteroidales</taxon>
        <taxon>Paludibacteraceae</taxon>
        <taxon>Paludibacter</taxon>
    </lineage>
</organism>
<feature type="transmembrane region" description="Helical" evidence="5">
    <location>
        <begin position="63"/>
        <end position="81"/>
    </location>
</feature>
<dbReference type="OrthoDB" id="9811701at2"/>
<dbReference type="RefSeq" id="WP_068702165.1">
    <property type="nucleotide sequence ID" value="NZ_BDCR01000001.1"/>
</dbReference>
<keyword evidence="4 5" id="KW-0472">Membrane</keyword>
<dbReference type="PANTHER" id="PTHR30249">
    <property type="entry name" value="PUTATIVE SEROTONIN TRANSPORTER"/>
    <property type="match status" value="1"/>
</dbReference>
<feature type="transmembrane region" description="Helical" evidence="5">
    <location>
        <begin position="146"/>
        <end position="169"/>
    </location>
</feature>
<proteinExistence type="predicted"/>
<protein>
    <submittedName>
        <fullName evidence="6">TIGR00659 family protein</fullName>
    </submittedName>
</protein>
<gene>
    <name evidence="6" type="ORF">PJIAN_1773</name>
</gene>
<dbReference type="Pfam" id="PF04172">
    <property type="entry name" value="LrgB"/>
    <property type="match status" value="1"/>
</dbReference>
<dbReference type="InterPro" id="IPR007300">
    <property type="entry name" value="CidB/LrgB"/>
</dbReference>
<dbReference type="GO" id="GO:0016020">
    <property type="term" value="C:membrane"/>
    <property type="evidence" value="ECO:0007669"/>
    <property type="project" value="UniProtKB-SubCell"/>
</dbReference>
<evidence type="ECO:0000256" key="2">
    <source>
        <dbReference type="ARBA" id="ARBA00022692"/>
    </source>
</evidence>
<comment type="subcellular location">
    <subcellularLocation>
        <location evidence="1">Membrane</location>
        <topology evidence="1">Multi-pass membrane protein</topology>
    </subcellularLocation>
</comment>
<sequence length="233" mass="24414">MHNLIHSQLFLLTFTIGVYVVALWGYRKTKIMLLHPLITSLLVIIAGIKTADIPYQEYAEATKIIDFMLGLSVVALGYLLYEQMTHMKGNITAMVTAILIGSVVGIVSVILIAKALGADPRIVASLEPKSITTPIAVTVCAHSGGIPALTAIVVILVGIFGAVIGPFILKKLGIESKLARGLALGSAAHAVGTARAMELGAVEGAISGLAIGLMGVVTAVMVPVIEAIMRFFE</sequence>
<dbReference type="Proteomes" id="UP000076586">
    <property type="component" value="Unassembled WGS sequence"/>
</dbReference>
<evidence type="ECO:0000256" key="1">
    <source>
        <dbReference type="ARBA" id="ARBA00004141"/>
    </source>
</evidence>
<feature type="transmembrane region" description="Helical" evidence="5">
    <location>
        <begin position="33"/>
        <end position="51"/>
    </location>
</feature>
<feature type="transmembrane region" description="Helical" evidence="5">
    <location>
        <begin position="6"/>
        <end position="26"/>
    </location>
</feature>
<evidence type="ECO:0000313" key="6">
    <source>
        <dbReference type="EMBL" id="GAT62181.1"/>
    </source>
</evidence>